<name>A0ABX0VE76_9HYPH</name>
<evidence type="ECO:0000313" key="2">
    <source>
        <dbReference type="EMBL" id="NIX77464.1"/>
    </source>
</evidence>
<dbReference type="EMBL" id="JAATJS010000004">
    <property type="protein sequence ID" value="NIX77464.1"/>
    <property type="molecule type" value="Genomic_DNA"/>
</dbReference>
<reference evidence="2 3" key="1">
    <citation type="submission" date="2020-03" db="EMBL/GenBank/DDBJ databases">
        <title>The genome sequence of Microvirga sp. c23x22.</title>
        <authorList>
            <person name="Zhang X."/>
        </authorList>
    </citation>
    <scope>NUCLEOTIDE SEQUENCE [LARGE SCALE GENOMIC DNA]</scope>
    <source>
        <strain evidence="3">c23x22</strain>
    </source>
</reference>
<proteinExistence type="predicted"/>
<gene>
    <name evidence="2" type="ORF">HB375_12705</name>
</gene>
<accession>A0ABX0VE76</accession>
<sequence length="341" mass="37155">MSEVEVELVAELLAKIGGTWNPDRARPTQGTVGNRHRDVAKLILAAVERSRVANEMTAGSGAGAAAPADGETLNDAEGNPLHVGAAVTYRPPGDKRTFACRIERIEYGRAYIVPAHREIGWVSTLTLVPLKRTRDNEAKRPASAGSPKESVDAASADEAASSSPDLQAPAAPLRIGNAPERVVHYFNSIGDWIAYSRYRGDQYLFDKRGNWIGWFPWDDKEIVDLNGEYLGVVMDGNRIYAKIPSNADKKKAKKKKRDVGFMVDPGSGGYAGYPGFTAHTLPPFGYKDVDLSKIAIVKRLWLKKDGGTETPEPSIFAAWMSKIGLGSMAGWIEDAMGLKRR</sequence>
<protein>
    <recommendedName>
        <fullName evidence="4">WG containing repeat-containing protein</fullName>
    </recommendedName>
</protein>
<feature type="compositionally biased region" description="Low complexity" evidence="1">
    <location>
        <begin position="152"/>
        <end position="163"/>
    </location>
</feature>
<comment type="caution">
    <text evidence="2">The sequence shown here is derived from an EMBL/GenBank/DDBJ whole genome shotgun (WGS) entry which is preliminary data.</text>
</comment>
<evidence type="ECO:0008006" key="4">
    <source>
        <dbReference type="Google" id="ProtNLM"/>
    </source>
</evidence>
<keyword evidence="3" id="KW-1185">Reference proteome</keyword>
<feature type="region of interest" description="Disordered" evidence="1">
    <location>
        <begin position="135"/>
        <end position="171"/>
    </location>
</feature>
<dbReference type="Proteomes" id="UP000707352">
    <property type="component" value="Unassembled WGS sequence"/>
</dbReference>
<dbReference type="RefSeq" id="WP_167673377.1">
    <property type="nucleotide sequence ID" value="NZ_JAATJS010000004.1"/>
</dbReference>
<organism evidence="2 3">
    <name type="scientific">Microvirga terricola</name>
    <dbReference type="NCBI Taxonomy" id="2719797"/>
    <lineage>
        <taxon>Bacteria</taxon>
        <taxon>Pseudomonadati</taxon>
        <taxon>Pseudomonadota</taxon>
        <taxon>Alphaproteobacteria</taxon>
        <taxon>Hyphomicrobiales</taxon>
        <taxon>Methylobacteriaceae</taxon>
        <taxon>Microvirga</taxon>
    </lineage>
</organism>
<evidence type="ECO:0000256" key="1">
    <source>
        <dbReference type="SAM" id="MobiDB-lite"/>
    </source>
</evidence>
<evidence type="ECO:0000313" key="3">
    <source>
        <dbReference type="Proteomes" id="UP000707352"/>
    </source>
</evidence>